<gene>
    <name evidence="7" type="ORF">M9Y10_039725</name>
</gene>
<dbReference type="PROSITE" id="PS00108">
    <property type="entry name" value="PROTEIN_KINASE_ST"/>
    <property type="match status" value="1"/>
</dbReference>
<dbReference type="EMBL" id="JAPFFF010000066">
    <property type="protein sequence ID" value="KAK8836382.1"/>
    <property type="molecule type" value="Genomic_DNA"/>
</dbReference>
<evidence type="ECO:0000256" key="3">
    <source>
        <dbReference type="ARBA" id="ARBA00022741"/>
    </source>
</evidence>
<dbReference type="PANTHER" id="PTHR24346:SF82">
    <property type="entry name" value="KP78A-RELATED"/>
    <property type="match status" value="1"/>
</dbReference>
<evidence type="ECO:0000256" key="1">
    <source>
        <dbReference type="ARBA" id="ARBA00022527"/>
    </source>
</evidence>
<keyword evidence="3" id="KW-0547">Nucleotide-binding</keyword>
<proteinExistence type="predicted"/>
<name>A0ABR2GS31_9EUKA</name>
<dbReference type="InterPro" id="IPR008271">
    <property type="entry name" value="Ser/Thr_kinase_AS"/>
</dbReference>
<dbReference type="InterPro" id="IPR000719">
    <property type="entry name" value="Prot_kinase_dom"/>
</dbReference>
<keyword evidence="5" id="KW-0067">ATP-binding</keyword>
<sequence>MNPEKFFGKIIGNYKIRKIIGEGSFSTVCLAEDIKKDISSNKIEFDCSKNDISKINYIYSNDDYKKNNNNERIGINNDINYLKPPIKKHYVACKIVPRFKVEQKKLTKSLEKEIRIHQIMHHHNVVQLIDVQKDSSFYYIFLEFVPCGQLLDIVLKQSKLSEIEAAIFFKQILIGLDYIHSLNVCHRDLKPENILVDSSGRVKICDFGLSKIFNSSSSCLTNTPCGSLCYISPECLSGHPYDGKKSDIWSCGVILYAITTGLLPWTERKKNSLARQIKHGQYHIPSFLSENCSDLITKLMEIDVDKRISIKEALNHPFLVNILVPSPNFEYKFVSLKKIDHFLGIDDDFEYNGISNAVMNDSTKSFNCESDFVVTRKRIVKTDDQCKQEREIIKRFPNLIFNEMFDLNIN</sequence>
<protein>
    <recommendedName>
        <fullName evidence="6">Protein kinase domain-containing protein</fullName>
    </recommendedName>
</protein>
<keyword evidence="2" id="KW-0808">Transferase</keyword>
<evidence type="ECO:0000256" key="5">
    <source>
        <dbReference type="ARBA" id="ARBA00022840"/>
    </source>
</evidence>
<dbReference type="PANTHER" id="PTHR24346">
    <property type="entry name" value="MAP/MICROTUBULE AFFINITY-REGULATING KINASE"/>
    <property type="match status" value="1"/>
</dbReference>
<evidence type="ECO:0000256" key="4">
    <source>
        <dbReference type="ARBA" id="ARBA00022777"/>
    </source>
</evidence>
<reference evidence="7 8" key="1">
    <citation type="submission" date="2024-04" db="EMBL/GenBank/DDBJ databases">
        <title>Tritrichomonas musculus Genome.</title>
        <authorList>
            <person name="Alves-Ferreira E."/>
            <person name="Grigg M."/>
            <person name="Lorenzi H."/>
            <person name="Galac M."/>
        </authorList>
    </citation>
    <scope>NUCLEOTIDE SEQUENCE [LARGE SCALE GENOMIC DNA]</scope>
    <source>
        <strain evidence="7 8">EAF2021</strain>
    </source>
</reference>
<dbReference type="InterPro" id="IPR011009">
    <property type="entry name" value="Kinase-like_dom_sf"/>
</dbReference>
<keyword evidence="8" id="KW-1185">Reference proteome</keyword>
<feature type="domain" description="Protein kinase" evidence="6">
    <location>
        <begin position="14"/>
        <end position="319"/>
    </location>
</feature>
<keyword evidence="4" id="KW-0418">Kinase</keyword>
<evidence type="ECO:0000313" key="7">
    <source>
        <dbReference type="EMBL" id="KAK8836382.1"/>
    </source>
</evidence>
<evidence type="ECO:0000259" key="6">
    <source>
        <dbReference type="PROSITE" id="PS50011"/>
    </source>
</evidence>
<dbReference type="Gene3D" id="1.10.510.10">
    <property type="entry name" value="Transferase(Phosphotransferase) domain 1"/>
    <property type="match status" value="1"/>
</dbReference>
<organism evidence="7 8">
    <name type="scientific">Tritrichomonas musculus</name>
    <dbReference type="NCBI Taxonomy" id="1915356"/>
    <lineage>
        <taxon>Eukaryota</taxon>
        <taxon>Metamonada</taxon>
        <taxon>Parabasalia</taxon>
        <taxon>Tritrichomonadida</taxon>
        <taxon>Tritrichomonadidae</taxon>
        <taxon>Tritrichomonas</taxon>
    </lineage>
</organism>
<dbReference type="Pfam" id="PF00069">
    <property type="entry name" value="Pkinase"/>
    <property type="match status" value="1"/>
</dbReference>
<dbReference type="Proteomes" id="UP001470230">
    <property type="component" value="Unassembled WGS sequence"/>
</dbReference>
<dbReference type="SMART" id="SM00220">
    <property type="entry name" value="S_TKc"/>
    <property type="match status" value="1"/>
</dbReference>
<evidence type="ECO:0000313" key="8">
    <source>
        <dbReference type="Proteomes" id="UP001470230"/>
    </source>
</evidence>
<dbReference type="SUPFAM" id="SSF56112">
    <property type="entry name" value="Protein kinase-like (PK-like)"/>
    <property type="match status" value="1"/>
</dbReference>
<evidence type="ECO:0000256" key="2">
    <source>
        <dbReference type="ARBA" id="ARBA00022679"/>
    </source>
</evidence>
<keyword evidence="1" id="KW-0723">Serine/threonine-protein kinase</keyword>
<dbReference type="PROSITE" id="PS50011">
    <property type="entry name" value="PROTEIN_KINASE_DOM"/>
    <property type="match status" value="1"/>
</dbReference>
<comment type="caution">
    <text evidence="7">The sequence shown here is derived from an EMBL/GenBank/DDBJ whole genome shotgun (WGS) entry which is preliminary data.</text>
</comment>
<accession>A0ABR2GS31</accession>